<feature type="region of interest" description="Disordered" evidence="1">
    <location>
        <begin position="1"/>
        <end position="96"/>
    </location>
</feature>
<dbReference type="EMBL" id="BMAT01009683">
    <property type="protein sequence ID" value="GFS11583.1"/>
    <property type="molecule type" value="Genomic_DNA"/>
</dbReference>
<evidence type="ECO:0000313" key="2">
    <source>
        <dbReference type="EMBL" id="GFS11583.1"/>
    </source>
</evidence>
<proteinExistence type="predicted"/>
<gene>
    <name evidence="2" type="ORF">ElyMa_004837400</name>
</gene>
<evidence type="ECO:0000256" key="1">
    <source>
        <dbReference type="SAM" id="MobiDB-lite"/>
    </source>
</evidence>
<sequence length="96" mass="10639">MSVSYVTKEPVDSSTESKGTSSSNENSEDKEMEQRGTIDSVDKCSDCSGREEKPKDLDIGVDGNKQSHDGSQDFEMSRGFHEDQESGDILKRRTSE</sequence>
<comment type="caution">
    <text evidence="2">The sequence shown here is derived from an EMBL/GenBank/DDBJ whole genome shotgun (WGS) entry which is preliminary data.</text>
</comment>
<dbReference type="AlphaFoldDB" id="A0AAV4ILU3"/>
<feature type="compositionally biased region" description="Basic and acidic residues" evidence="1">
    <location>
        <begin position="27"/>
        <end position="58"/>
    </location>
</feature>
<organism evidence="2 3">
    <name type="scientific">Elysia marginata</name>
    <dbReference type="NCBI Taxonomy" id="1093978"/>
    <lineage>
        <taxon>Eukaryota</taxon>
        <taxon>Metazoa</taxon>
        <taxon>Spiralia</taxon>
        <taxon>Lophotrochozoa</taxon>
        <taxon>Mollusca</taxon>
        <taxon>Gastropoda</taxon>
        <taxon>Heterobranchia</taxon>
        <taxon>Euthyneura</taxon>
        <taxon>Panpulmonata</taxon>
        <taxon>Sacoglossa</taxon>
        <taxon>Placobranchoidea</taxon>
        <taxon>Plakobranchidae</taxon>
        <taxon>Elysia</taxon>
    </lineage>
</organism>
<reference evidence="2 3" key="1">
    <citation type="journal article" date="2021" name="Elife">
        <title>Chloroplast acquisition without the gene transfer in kleptoplastic sea slugs, Plakobranchus ocellatus.</title>
        <authorList>
            <person name="Maeda T."/>
            <person name="Takahashi S."/>
            <person name="Yoshida T."/>
            <person name="Shimamura S."/>
            <person name="Takaki Y."/>
            <person name="Nagai Y."/>
            <person name="Toyoda A."/>
            <person name="Suzuki Y."/>
            <person name="Arimoto A."/>
            <person name="Ishii H."/>
            <person name="Satoh N."/>
            <person name="Nishiyama T."/>
            <person name="Hasebe M."/>
            <person name="Maruyama T."/>
            <person name="Minagawa J."/>
            <person name="Obokata J."/>
            <person name="Shigenobu S."/>
        </authorList>
    </citation>
    <scope>NUCLEOTIDE SEQUENCE [LARGE SCALE GENOMIC DNA]</scope>
</reference>
<evidence type="ECO:0000313" key="3">
    <source>
        <dbReference type="Proteomes" id="UP000762676"/>
    </source>
</evidence>
<dbReference type="Proteomes" id="UP000762676">
    <property type="component" value="Unassembled WGS sequence"/>
</dbReference>
<evidence type="ECO:0008006" key="4">
    <source>
        <dbReference type="Google" id="ProtNLM"/>
    </source>
</evidence>
<feature type="compositionally biased region" description="Basic and acidic residues" evidence="1">
    <location>
        <begin position="65"/>
        <end position="96"/>
    </location>
</feature>
<keyword evidence="3" id="KW-1185">Reference proteome</keyword>
<name>A0AAV4ILU3_9GAST</name>
<feature type="compositionally biased region" description="Low complexity" evidence="1">
    <location>
        <begin position="13"/>
        <end position="25"/>
    </location>
</feature>
<accession>A0AAV4ILU3</accession>
<protein>
    <recommendedName>
        <fullName evidence="4">CTNNB1 binding N-teminal domain-containing protein</fullName>
    </recommendedName>
</protein>